<proteinExistence type="predicted"/>
<dbReference type="AlphaFoldDB" id="A0A4U0XHB9"/>
<feature type="transmembrane region" description="Helical" evidence="2">
    <location>
        <begin position="293"/>
        <end position="312"/>
    </location>
</feature>
<dbReference type="InterPro" id="IPR021836">
    <property type="entry name" value="DUF3429"/>
</dbReference>
<accession>A0A4U0XHB9</accession>
<name>A0A4U0XHB9_9PEZI</name>
<comment type="caution">
    <text evidence="3">The sequence shown here is derived from an EMBL/GenBank/DDBJ whole genome shotgun (WGS) entry which is preliminary data.</text>
</comment>
<keyword evidence="2" id="KW-1133">Transmembrane helix</keyword>
<feature type="transmembrane region" description="Helical" evidence="2">
    <location>
        <begin position="242"/>
        <end position="265"/>
    </location>
</feature>
<keyword evidence="2" id="KW-0812">Transmembrane</keyword>
<feature type="compositionally biased region" description="Basic and acidic residues" evidence="1">
    <location>
        <begin position="75"/>
        <end position="87"/>
    </location>
</feature>
<evidence type="ECO:0000256" key="2">
    <source>
        <dbReference type="SAM" id="Phobius"/>
    </source>
</evidence>
<dbReference type="PANTHER" id="PTHR15887">
    <property type="entry name" value="TRANSMEMBRANE PROTEIN 69"/>
    <property type="match status" value="1"/>
</dbReference>
<evidence type="ECO:0000313" key="4">
    <source>
        <dbReference type="Proteomes" id="UP000308768"/>
    </source>
</evidence>
<dbReference type="EMBL" id="NAJN01000292">
    <property type="protein sequence ID" value="TKA75456.1"/>
    <property type="molecule type" value="Genomic_DNA"/>
</dbReference>
<dbReference type="OrthoDB" id="194289at2759"/>
<keyword evidence="4" id="KW-1185">Reference proteome</keyword>
<protein>
    <recommendedName>
        <fullName evidence="5">Mitochondrial inner membrane protein 1</fullName>
    </recommendedName>
</protein>
<sequence>MLRTGASRALFRSLASSAAPSVRATSYNGAVGQLQLTSRLCTLSTKRPQALAKPLTAAFARLQTTQTQWDKIDKKQEGKVGKEKLEASPELVSSTSSTHPIFGEIGTEEKEDDTDMMAGVKADLRTIKETFSLTDVPRQAYYIGLAGVLPYLGTSLSTVYCAWEITNSAESGSGFLLSHQTAELALHILEPLQIGYGAVVSAQQQVTRESYLTKFQILSFLGAIHWGLEFGQYGGVQGYPRYMIGVVAPAVAWPTILLPAEYALITQFLAFNFLYYADARATVRGWAPPWYSTYRFVLTFIVGASIVVSLIGRGQIADQIGKLPGPADKIKQLRDSQVAALEQEELARRHKSSQDDEDDD</sequence>
<evidence type="ECO:0000256" key="1">
    <source>
        <dbReference type="SAM" id="MobiDB-lite"/>
    </source>
</evidence>
<reference evidence="3 4" key="1">
    <citation type="submission" date="2017-03" db="EMBL/GenBank/DDBJ databases">
        <title>Genomes of endolithic fungi from Antarctica.</title>
        <authorList>
            <person name="Coleine C."/>
            <person name="Masonjones S."/>
            <person name="Stajich J.E."/>
        </authorList>
    </citation>
    <scope>NUCLEOTIDE SEQUENCE [LARGE SCALE GENOMIC DNA]</scope>
    <source>
        <strain evidence="3 4">CCFEE 5187</strain>
    </source>
</reference>
<dbReference type="PANTHER" id="PTHR15887:SF1">
    <property type="entry name" value="TRANSMEMBRANE PROTEIN 69"/>
    <property type="match status" value="1"/>
</dbReference>
<evidence type="ECO:0000313" key="3">
    <source>
        <dbReference type="EMBL" id="TKA75456.1"/>
    </source>
</evidence>
<dbReference type="STRING" id="331657.A0A4U0XHB9"/>
<feature type="region of interest" description="Disordered" evidence="1">
    <location>
        <begin position="75"/>
        <end position="102"/>
    </location>
</feature>
<evidence type="ECO:0008006" key="5">
    <source>
        <dbReference type="Google" id="ProtNLM"/>
    </source>
</evidence>
<organism evidence="3 4">
    <name type="scientific">Cryomyces minteri</name>
    <dbReference type="NCBI Taxonomy" id="331657"/>
    <lineage>
        <taxon>Eukaryota</taxon>
        <taxon>Fungi</taxon>
        <taxon>Dikarya</taxon>
        <taxon>Ascomycota</taxon>
        <taxon>Pezizomycotina</taxon>
        <taxon>Dothideomycetes</taxon>
        <taxon>Dothideomycetes incertae sedis</taxon>
        <taxon>Cryomyces</taxon>
    </lineage>
</organism>
<gene>
    <name evidence="3" type="ORF">B0A49_05713</name>
</gene>
<keyword evidence="2" id="KW-0472">Membrane</keyword>
<dbReference type="Proteomes" id="UP000308768">
    <property type="component" value="Unassembled WGS sequence"/>
</dbReference>
<dbReference type="Pfam" id="PF11911">
    <property type="entry name" value="DUF3429"/>
    <property type="match status" value="1"/>
</dbReference>